<dbReference type="Proteomes" id="UP000809789">
    <property type="component" value="Unassembled WGS sequence"/>
</dbReference>
<feature type="compositionally biased region" description="Polar residues" evidence="1">
    <location>
        <begin position="40"/>
        <end position="57"/>
    </location>
</feature>
<dbReference type="AlphaFoldDB" id="A0A8K0PDQ0"/>
<feature type="region of interest" description="Disordered" evidence="1">
    <location>
        <begin position="29"/>
        <end position="67"/>
    </location>
</feature>
<comment type="caution">
    <text evidence="2">The sequence shown here is derived from an EMBL/GenBank/DDBJ whole genome shotgun (WGS) entry which is preliminary data.</text>
</comment>
<name>A0A8K0PDQ0_9PEZI</name>
<dbReference type="EMBL" id="JAESVG020000004">
    <property type="protein sequence ID" value="KAG8628305.1"/>
    <property type="molecule type" value="Genomic_DNA"/>
</dbReference>
<organism evidence="2 3">
    <name type="scientific">Elsinoe batatas</name>
    <dbReference type="NCBI Taxonomy" id="2601811"/>
    <lineage>
        <taxon>Eukaryota</taxon>
        <taxon>Fungi</taxon>
        <taxon>Dikarya</taxon>
        <taxon>Ascomycota</taxon>
        <taxon>Pezizomycotina</taxon>
        <taxon>Dothideomycetes</taxon>
        <taxon>Dothideomycetidae</taxon>
        <taxon>Myriangiales</taxon>
        <taxon>Elsinoaceae</taxon>
        <taxon>Elsinoe</taxon>
    </lineage>
</organism>
<reference evidence="2" key="1">
    <citation type="submission" date="2021-07" db="EMBL/GenBank/DDBJ databases">
        <title>Elsinoe batatas strain:CRI-CJ2 Genome sequencing and assembly.</title>
        <authorList>
            <person name="Huang L."/>
        </authorList>
    </citation>
    <scope>NUCLEOTIDE SEQUENCE</scope>
    <source>
        <strain evidence="2">CRI-CJ2</strain>
    </source>
</reference>
<keyword evidence="3" id="KW-1185">Reference proteome</keyword>
<gene>
    <name evidence="2" type="ORF">KVT40_004178</name>
</gene>
<sequence>MLSTGRLCASRGCASQISKSGIRSFTASAIKASASPPRDQGQTIDAETSQKDASQNGVLPKKRRTQAEVDAEMVAKIKGAYGDRDEGGAAGVEYEDGKPVAMKRGVKAHMFRFI</sequence>
<evidence type="ECO:0000256" key="1">
    <source>
        <dbReference type="SAM" id="MobiDB-lite"/>
    </source>
</evidence>
<evidence type="ECO:0000313" key="3">
    <source>
        <dbReference type="Proteomes" id="UP000809789"/>
    </source>
</evidence>
<proteinExistence type="predicted"/>
<accession>A0A8K0PDQ0</accession>
<dbReference type="OrthoDB" id="2157103at2759"/>
<protein>
    <submittedName>
        <fullName evidence="2">Uncharacterized protein</fullName>
    </submittedName>
</protein>
<evidence type="ECO:0000313" key="2">
    <source>
        <dbReference type="EMBL" id="KAG8628305.1"/>
    </source>
</evidence>